<dbReference type="OrthoDB" id="664222at2"/>
<dbReference type="PANTHER" id="PTHR46124">
    <property type="entry name" value="D-AMINOACYL-TRNA DEACYLASE"/>
    <property type="match status" value="1"/>
</dbReference>
<reference evidence="2 3" key="1">
    <citation type="submission" date="2016-11" db="EMBL/GenBank/DDBJ databases">
        <authorList>
            <person name="Jaros S."/>
            <person name="Januszkiewicz K."/>
            <person name="Wedrychowicz H."/>
        </authorList>
    </citation>
    <scope>NUCLEOTIDE SEQUENCE [LARGE SCALE GENOMIC DNA]</scope>
    <source>
        <strain evidence="2">NCIMB 2154T</strain>
    </source>
</reference>
<dbReference type="GO" id="GO:0046872">
    <property type="term" value="F:metal ion binding"/>
    <property type="evidence" value="ECO:0007669"/>
    <property type="project" value="UniProtKB-KW"/>
</dbReference>
<dbReference type="SUPFAM" id="SSF51556">
    <property type="entry name" value="Metallo-dependent hydrolases"/>
    <property type="match status" value="1"/>
</dbReference>
<dbReference type="GeneID" id="47724094"/>
<feature type="binding site" evidence="1">
    <location>
        <position position="69"/>
    </location>
    <ligand>
        <name>a divalent metal cation</name>
        <dbReference type="ChEBI" id="CHEBI:60240"/>
        <label>1</label>
    </ligand>
</feature>
<dbReference type="GO" id="GO:0005829">
    <property type="term" value="C:cytosol"/>
    <property type="evidence" value="ECO:0007669"/>
    <property type="project" value="TreeGrafter"/>
</dbReference>
<dbReference type="PANTHER" id="PTHR46124:SF3">
    <property type="entry name" value="HYDROLASE"/>
    <property type="match status" value="1"/>
</dbReference>
<dbReference type="EMBL" id="LT634361">
    <property type="protein sequence ID" value="SFZ84189.1"/>
    <property type="molecule type" value="Genomic_DNA"/>
</dbReference>
<dbReference type="KEGG" id="tmar:MARIT_2631"/>
<dbReference type="GO" id="GO:0016788">
    <property type="term" value="F:hydrolase activity, acting on ester bonds"/>
    <property type="evidence" value="ECO:0007669"/>
    <property type="project" value="InterPro"/>
</dbReference>
<dbReference type="Pfam" id="PF01026">
    <property type="entry name" value="TatD_DNase"/>
    <property type="match status" value="1"/>
</dbReference>
<dbReference type="Proteomes" id="UP000231564">
    <property type="component" value="Chromosome MARIT"/>
</dbReference>
<gene>
    <name evidence="2" type="ORF">MARIT_2631</name>
</gene>
<keyword evidence="3" id="KW-1185">Reference proteome</keyword>
<dbReference type="Gene3D" id="3.20.20.140">
    <property type="entry name" value="Metal-dependent hydrolases"/>
    <property type="match status" value="1"/>
</dbReference>
<dbReference type="STRING" id="1349785.GCA_000509405_00460"/>
<proteinExistence type="predicted"/>
<name>A0A2H1ECK7_9FLAO</name>
<organism evidence="2 3">
    <name type="scientific">Tenacibaculum maritimum NCIMB 2154</name>
    <dbReference type="NCBI Taxonomy" id="1349785"/>
    <lineage>
        <taxon>Bacteria</taxon>
        <taxon>Pseudomonadati</taxon>
        <taxon>Bacteroidota</taxon>
        <taxon>Flavobacteriia</taxon>
        <taxon>Flavobacteriales</taxon>
        <taxon>Flavobacteriaceae</taxon>
        <taxon>Tenacibaculum</taxon>
    </lineage>
</organism>
<dbReference type="InterPro" id="IPR001130">
    <property type="entry name" value="TatD-like"/>
</dbReference>
<protein>
    <submittedName>
        <fullName evidence="2">TatD-related DNase</fullName>
    </submittedName>
</protein>
<evidence type="ECO:0000256" key="1">
    <source>
        <dbReference type="PIRSR" id="PIRSR005902-1"/>
    </source>
</evidence>
<dbReference type="AlphaFoldDB" id="A0A2H1ECK7"/>
<dbReference type="InterPro" id="IPR032466">
    <property type="entry name" value="Metal_Hydrolase"/>
</dbReference>
<feature type="binding site" evidence="1">
    <location>
        <position position="104"/>
    </location>
    <ligand>
        <name>a divalent metal cation</name>
        <dbReference type="ChEBI" id="CHEBI:60240"/>
        <label>2</label>
    </ligand>
</feature>
<sequence length="214" mass="25026">MFIDVHTHNTHHPDEVLPIINRYPDSYLLPNTAFSIGIHPWYILEEKLYNELSILEEKLQHPNCYALGECGLDKLSQTDFQLQLDVFKEQIKLSEKFQKPLLIHCVKSFQEIVLLKKKTQPKQPWIIHGFNKHFQVAKELTKHGIFLSFGAALLQNKKLQETAKKVSLTTLFLETDNSKESIISIYKKLSEIKEIELNLVKQEINKNYKHIFTT</sequence>
<dbReference type="RefSeq" id="WP_100211689.1">
    <property type="nucleotide sequence ID" value="NZ_CP138495.1"/>
</dbReference>
<dbReference type="PIRSF" id="PIRSF005902">
    <property type="entry name" value="DNase_TatD"/>
    <property type="match status" value="1"/>
</dbReference>
<evidence type="ECO:0000313" key="3">
    <source>
        <dbReference type="Proteomes" id="UP000231564"/>
    </source>
</evidence>
<accession>A0A2H1ECK7</accession>
<keyword evidence="1" id="KW-0479">Metal-binding</keyword>
<feature type="binding site" evidence="1">
    <location>
        <position position="128"/>
    </location>
    <ligand>
        <name>a divalent metal cation</name>
        <dbReference type="ChEBI" id="CHEBI:60240"/>
        <label>2</label>
    </ligand>
</feature>
<feature type="binding site" evidence="1">
    <location>
        <position position="176"/>
    </location>
    <ligand>
        <name>a divalent metal cation</name>
        <dbReference type="ChEBI" id="CHEBI:60240"/>
        <label>1</label>
    </ligand>
</feature>
<evidence type="ECO:0000313" key="2">
    <source>
        <dbReference type="EMBL" id="SFZ84189.1"/>
    </source>
</evidence>